<dbReference type="EMBL" id="QJKB01000004">
    <property type="protein sequence ID" value="PXX43053.1"/>
    <property type="molecule type" value="Genomic_DNA"/>
</dbReference>
<evidence type="ECO:0000256" key="7">
    <source>
        <dbReference type="RuleBase" id="RU367016"/>
    </source>
</evidence>
<evidence type="ECO:0000259" key="8">
    <source>
        <dbReference type="Pfam" id="PF09335"/>
    </source>
</evidence>
<evidence type="ECO:0000256" key="5">
    <source>
        <dbReference type="ARBA" id="ARBA00022989"/>
    </source>
</evidence>
<evidence type="ECO:0000313" key="10">
    <source>
        <dbReference type="Proteomes" id="UP000247792"/>
    </source>
</evidence>
<comment type="caution">
    <text evidence="9">The sequence shown here is derived from an EMBL/GenBank/DDBJ whole genome shotgun (WGS) entry which is preliminary data.</text>
</comment>
<keyword evidence="4 7" id="KW-0812">Transmembrane</keyword>
<feature type="transmembrane region" description="Helical" evidence="7">
    <location>
        <begin position="68"/>
        <end position="91"/>
    </location>
</feature>
<sequence>MDFMQLFDMILHVDKMLGSFVTQYGTLVYVILFAIVFCETAFVVFPFLPGDSLLFIAGALCANANSPLNVWVLIALLVIASITGNSINYWIGSLIGHKVIEKDYRWIDRNALMKTHMFYEKHGGKTVVLARFIPLVRTFAPFVAGFSEMTHKTFQLYNVLGAFLWVFSVVLAGYYFGNIPILRDHLNTVVLIGVAAAVVPVVLGGLWRLFRGSKKSS</sequence>
<feature type="domain" description="VTT" evidence="8">
    <location>
        <begin position="48"/>
        <end position="174"/>
    </location>
</feature>
<feature type="transmembrane region" description="Helical" evidence="7">
    <location>
        <begin position="156"/>
        <end position="177"/>
    </location>
</feature>
<keyword evidence="3 7" id="KW-1003">Cell membrane</keyword>
<dbReference type="GO" id="GO:0005886">
    <property type="term" value="C:plasma membrane"/>
    <property type="evidence" value="ECO:0007669"/>
    <property type="project" value="UniProtKB-SubCell"/>
</dbReference>
<dbReference type="PANTHER" id="PTHR30353:SF0">
    <property type="entry name" value="TRANSMEMBRANE PROTEIN"/>
    <property type="match status" value="1"/>
</dbReference>
<feature type="transmembrane region" description="Helical" evidence="7">
    <location>
        <begin position="189"/>
        <end position="210"/>
    </location>
</feature>
<gene>
    <name evidence="9" type="ORF">DFR42_10454</name>
</gene>
<reference evidence="9 10" key="1">
    <citation type="submission" date="2018-05" db="EMBL/GenBank/DDBJ databases">
        <title>Genomic Encyclopedia of Type Strains, Phase IV (KMG-IV): sequencing the most valuable type-strain genomes for metagenomic binning, comparative biology and taxonomic classification.</title>
        <authorList>
            <person name="Goeker M."/>
        </authorList>
    </citation>
    <scope>NUCLEOTIDE SEQUENCE [LARGE SCALE GENOMIC DNA]</scope>
    <source>
        <strain evidence="9 10">DSM 19792</strain>
    </source>
</reference>
<protein>
    <submittedName>
        <fullName evidence="9">Membrane-associated protein</fullName>
    </submittedName>
</protein>
<dbReference type="Pfam" id="PF09335">
    <property type="entry name" value="VTT_dom"/>
    <property type="match status" value="1"/>
</dbReference>
<evidence type="ECO:0000256" key="4">
    <source>
        <dbReference type="ARBA" id="ARBA00022692"/>
    </source>
</evidence>
<dbReference type="InterPro" id="IPR032816">
    <property type="entry name" value="VTT_dom"/>
</dbReference>
<comment type="subcellular location">
    <subcellularLocation>
        <location evidence="1 7">Cell membrane</location>
        <topology evidence="1 7">Multi-pass membrane protein</topology>
    </subcellularLocation>
</comment>
<evidence type="ECO:0000256" key="1">
    <source>
        <dbReference type="ARBA" id="ARBA00004651"/>
    </source>
</evidence>
<accession>A0A318J7D7</accession>
<comment type="similarity">
    <text evidence="2 7">Belongs to the DedA family.</text>
</comment>
<evidence type="ECO:0000256" key="6">
    <source>
        <dbReference type="ARBA" id="ARBA00023136"/>
    </source>
</evidence>
<proteinExistence type="inferred from homology"/>
<dbReference type="RefSeq" id="WP_110255618.1">
    <property type="nucleotide sequence ID" value="NZ_QJKB01000004.1"/>
</dbReference>
<keyword evidence="5 7" id="KW-1133">Transmembrane helix</keyword>
<dbReference type="Proteomes" id="UP000247792">
    <property type="component" value="Unassembled WGS sequence"/>
</dbReference>
<name>A0A318J7D7_9BURK</name>
<dbReference type="OrthoDB" id="9813426at2"/>
<feature type="transmembrane region" description="Helical" evidence="7">
    <location>
        <begin position="21"/>
        <end position="48"/>
    </location>
</feature>
<dbReference type="InterPro" id="IPR032818">
    <property type="entry name" value="DedA-like"/>
</dbReference>
<dbReference type="PANTHER" id="PTHR30353">
    <property type="entry name" value="INNER MEMBRANE PROTEIN DEDA-RELATED"/>
    <property type="match status" value="1"/>
</dbReference>
<evidence type="ECO:0000313" key="9">
    <source>
        <dbReference type="EMBL" id="PXX43053.1"/>
    </source>
</evidence>
<evidence type="ECO:0000256" key="3">
    <source>
        <dbReference type="ARBA" id="ARBA00022475"/>
    </source>
</evidence>
<evidence type="ECO:0000256" key="2">
    <source>
        <dbReference type="ARBA" id="ARBA00010792"/>
    </source>
</evidence>
<keyword evidence="6 7" id="KW-0472">Membrane</keyword>
<dbReference type="AlphaFoldDB" id="A0A318J7D7"/>
<organism evidence="9 10">
    <name type="scientific">Undibacterium pigrum</name>
    <dbReference type="NCBI Taxonomy" id="401470"/>
    <lineage>
        <taxon>Bacteria</taxon>
        <taxon>Pseudomonadati</taxon>
        <taxon>Pseudomonadota</taxon>
        <taxon>Betaproteobacteria</taxon>
        <taxon>Burkholderiales</taxon>
        <taxon>Oxalobacteraceae</taxon>
        <taxon>Undibacterium</taxon>
    </lineage>
</organism>
<keyword evidence="10" id="KW-1185">Reference proteome</keyword>